<dbReference type="Gene3D" id="3.40.50.1390">
    <property type="entry name" value="Resolvase, N-terminal catalytic domain"/>
    <property type="match status" value="1"/>
</dbReference>
<dbReference type="InterPro" id="IPR011109">
    <property type="entry name" value="DNA_bind_recombinase_dom"/>
</dbReference>
<dbReference type="InterPro" id="IPR050639">
    <property type="entry name" value="SSR_resolvase"/>
</dbReference>
<evidence type="ECO:0000259" key="1">
    <source>
        <dbReference type="PROSITE" id="PS51736"/>
    </source>
</evidence>
<dbReference type="KEGG" id="nha:Nham_2790"/>
<dbReference type="Gene3D" id="3.90.1750.20">
    <property type="entry name" value="Putative Large Serine Recombinase, Chain B, Domain 2"/>
    <property type="match status" value="1"/>
</dbReference>
<dbReference type="InterPro" id="IPR036162">
    <property type="entry name" value="Resolvase-like_N_sf"/>
</dbReference>
<dbReference type="PANTHER" id="PTHR30461:SF23">
    <property type="entry name" value="DNA RECOMBINASE-RELATED"/>
    <property type="match status" value="1"/>
</dbReference>
<evidence type="ECO:0000313" key="3">
    <source>
        <dbReference type="EMBL" id="ABE63564.1"/>
    </source>
</evidence>
<name>Q1QJN3_NITHX</name>
<dbReference type="PANTHER" id="PTHR30461">
    <property type="entry name" value="DNA-INVERTASE FROM LAMBDOID PROPHAGE"/>
    <property type="match status" value="1"/>
</dbReference>
<dbReference type="PROSITE" id="PS51736">
    <property type="entry name" value="RECOMBINASES_3"/>
    <property type="match status" value="1"/>
</dbReference>
<dbReference type="CDD" id="cd00338">
    <property type="entry name" value="Ser_Recombinase"/>
    <property type="match status" value="1"/>
</dbReference>
<reference evidence="3 4" key="1">
    <citation type="submission" date="2006-03" db="EMBL/GenBank/DDBJ databases">
        <title>Complete sequence of chromosome of Nitrobacter hamburgensis X14.</title>
        <authorList>
            <consortium name="US DOE Joint Genome Institute"/>
            <person name="Copeland A."/>
            <person name="Lucas S."/>
            <person name="Lapidus A."/>
            <person name="Barry K."/>
            <person name="Detter J.C."/>
            <person name="Glavina del Rio T."/>
            <person name="Hammon N."/>
            <person name="Israni S."/>
            <person name="Dalin E."/>
            <person name="Tice H."/>
            <person name="Pitluck S."/>
            <person name="Chain P."/>
            <person name="Malfatti S."/>
            <person name="Shin M."/>
            <person name="Vergez L."/>
            <person name="Schmutz J."/>
            <person name="Larimer F."/>
            <person name="Land M."/>
            <person name="Hauser L."/>
            <person name="Kyrpides N."/>
            <person name="Ivanova N."/>
            <person name="Ward B."/>
            <person name="Arp D."/>
            <person name="Klotz M."/>
            <person name="Stein L."/>
            <person name="O'Mullan G."/>
            <person name="Starkenburg S."/>
            <person name="Sayavedra L."/>
            <person name="Poret-Peterson A.T."/>
            <person name="Gentry M.E."/>
            <person name="Bruce D."/>
            <person name="Richardson P."/>
        </authorList>
    </citation>
    <scope>NUCLEOTIDE SEQUENCE [LARGE SCALE GENOMIC DNA]</scope>
    <source>
        <strain evidence="4">DSM 10229 / NCIMB 13809 / X14</strain>
    </source>
</reference>
<dbReference type="InterPro" id="IPR006119">
    <property type="entry name" value="Resolv_N"/>
</dbReference>
<dbReference type="GO" id="GO:0000150">
    <property type="term" value="F:DNA strand exchange activity"/>
    <property type="evidence" value="ECO:0007669"/>
    <property type="project" value="InterPro"/>
</dbReference>
<dbReference type="eggNOG" id="COG1961">
    <property type="taxonomic scope" value="Bacteria"/>
</dbReference>
<dbReference type="InterPro" id="IPR038109">
    <property type="entry name" value="DNA_bind_recomb_sf"/>
</dbReference>
<evidence type="ECO:0000259" key="2">
    <source>
        <dbReference type="PROSITE" id="PS51737"/>
    </source>
</evidence>
<feature type="domain" description="Recombinase" evidence="2">
    <location>
        <begin position="172"/>
        <end position="313"/>
    </location>
</feature>
<sequence length="692" mass="77881">MPDLKVTADHLRRDAYLYIRQSTLRQVAENGESTQRQYGLRHRAIAAGWPAERIHVIDCDLGKSGSSAVARDGFQELVSEVALAKAGVVMGLEVSRLARNNADWHRLLELCALTSTLILDEDGVYDPASFNDRLLLGLKGTMSEAELHFLKARMRGGQLNKASRGELEMAPPVGLVYLPDGTLALDPDAEVQAALHMVFTTFGRLGSATRTVKFFLDEGILFPRRLRKGPHKGELMWAPPRHARILQVLHNPRYAGAFVYGRTRGRPRPGGGVSQIKLAMADWRFVMPDMHPGYIDWERFKANQERLADNAQAYRIQRRAGPVREGSALLQGRVLCGLCGARMGVHYSQEHGRPVPTYICQETTIRGGGKACQSVPGKVVDPAVGALLVELMTPMTLEVTLAVQRELEARAAETDTLRRQHIQRTRYDAELARSRYMKVDPDNRLVADALEAEWNEKLRLHTDVVEDYERRAPEEAAALDAGMHQRVRDLAEQFPRIWNDPRVDVRERKRILRLLVADVTLIKAEAITVSVRLSGGATRILTLDRPLPIAQIRRFKPELVAEVDHLLDRHCDREIADIFNERGLRTWEGKPFSLNKISFIRSAYNLPSRRQRLRDQGMLTTREVAKHFEIAETTVHQWGRQGLISKVCSDNCNRGLWNIPSDLRIIKGRPGRTALATRTASITALSTRQDAL</sequence>
<dbReference type="Pfam" id="PF00239">
    <property type="entry name" value="Resolvase"/>
    <property type="match status" value="1"/>
</dbReference>
<protein>
    <submittedName>
        <fullName evidence="3">Recombinase</fullName>
    </submittedName>
</protein>
<keyword evidence="4" id="KW-1185">Reference proteome</keyword>
<dbReference type="AlphaFoldDB" id="Q1QJN3"/>
<dbReference type="STRING" id="323097.Nham_2790"/>
<dbReference type="Proteomes" id="UP000001953">
    <property type="component" value="Chromosome"/>
</dbReference>
<dbReference type="PROSITE" id="PS51737">
    <property type="entry name" value="RECOMBINASE_DNA_BIND"/>
    <property type="match status" value="1"/>
</dbReference>
<feature type="domain" description="Resolvase/invertase-type recombinase catalytic" evidence="1">
    <location>
        <begin position="14"/>
        <end position="165"/>
    </location>
</feature>
<organism evidence="3 4">
    <name type="scientific">Nitrobacter hamburgensis (strain DSM 10229 / NCIMB 13809 / X14)</name>
    <dbReference type="NCBI Taxonomy" id="323097"/>
    <lineage>
        <taxon>Bacteria</taxon>
        <taxon>Pseudomonadati</taxon>
        <taxon>Pseudomonadota</taxon>
        <taxon>Alphaproteobacteria</taxon>
        <taxon>Hyphomicrobiales</taxon>
        <taxon>Nitrobacteraceae</taxon>
        <taxon>Nitrobacter</taxon>
    </lineage>
</organism>
<dbReference type="GO" id="GO:0003677">
    <property type="term" value="F:DNA binding"/>
    <property type="evidence" value="ECO:0007669"/>
    <property type="project" value="InterPro"/>
</dbReference>
<dbReference type="SMART" id="SM00857">
    <property type="entry name" value="Resolvase"/>
    <property type="match status" value="1"/>
</dbReference>
<dbReference type="RefSeq" id="WP_011511230.1">
    <property type="nucleotide sequence ID" value="NC_007964.1"/>
</dbReference>
<evidence type="ECO:0000313" key="4">
    <source>
        <dbReference type="Proteomes" id="UP000001953"/>
    </source>
</evidence>
<dbReference type="InterPro" id="IPR025827">
    <property type="entry name" value="Zn_ribbon_recom_dom"/>
</dbReference>
<dbReference type="OrthoDB" id="7475655at2"/>
<dbReference type="Pfam" id="PF13408">
    <property type="entry name" value="Zn_ribbon_recom"/>
    <property type="match status" value="1"/>
</dbReference>
<gene>
    <name evidence="3" type="ordered locus">Nham_2790</name>
</gene>
<accession>Q1QJN3</accession>
<dbReference type="Pfam" id="PF07508">
    <property type="entry name" value="Recombinase"/>
    <property type="match status" value="1"/>
</dbReference>
<dbReference type="SUPFAM" id="SSF53041">
    <property type="entry name" value="Resolvase-like"/>
    <property type="match status" value="1"/>
</dbReference>
<dbReference type="HOGENOM" id="CLU_025318_2_0_5"/>
<proteinExistence type="predicted"/>
<dbReference type="EMBL" id="CP000319">
    <property type="protein sequence ID" value="ABE63564.1"/>
    <property type="molecule type" value="Genomic_DNA"/>
</dbReference>